<dbReference type="NCBIfam" id="NF006045">
    <property type="entry name" value="PRK08190.1"/>
    <property type="match status" value="1"/>
</dbReference>
<feature type="domain" description="Phosphate acetyl/butaryl transferase" evidence="4">
    <location>
        <begin position="69"/>
        <end position="295"/>
    </location>
</feature>
<dbReference type="InterPro" id="IPR012147">
    <property type="entry name" value="P_Ac_Bu_trans"/>
</dbReference>
<evidence type="ECO:0000313" key="5">
    <source>
        <dbReference type="EMBL" id="OFI06842.1"/>
    </source>
</evidence>
<comment type="caution">
    <text evidence="5">The sequence shown here is derived from an EMBL/GenBank/DDBJ whole genome shotgun (WGS) entry which is preliminary data.</text>
</comment>
<dbReference type="PATRIC" id="fig|1121290.3.peg.647"/>
<dbReference type="NCBIfam" id="TIGR02706">
    <property type="entry name" value="P_butyryltrans"/>
    <property type="match status" value="1"/>
</dbReference>
<dbReference type="NCBIfam" id="NF004472">
    <property type="entry name" value="PRK05805.1"/>
    <property type="match status" value="1"/>
</dbReference>
<reference evidence="5 6" key="1">
    <citation type="submission" date="2016-06" db="EMBL/GenBank/DDBJ databases">
        <title>Genome sequence of Clostridium acetireducens DSM 10703.</title>
        <authorList>
            <person name="Poehlein A."/>
            <person name="Fluechter S."/>
            <person name="Duerre P."/>
            <person name="Daniel R."/>
        </authorList>
    </citation>
    <scope>NUCLEOTIDE SEQUENCE [LARGE SCALE GENOMIC DNA]</scope>
    <source>
        <strain evidence="5 6">DSM 10703</strain>
    </source>
</reference>
<evidence type="ECO:0000313" key="6">
    <source>
        <dbReference type="Proteomes" id="UP000175744"/>
    </source>
</evidence>
<dbReference type="InterPro" id="IPR014079">
    <property type="entry name" value="Phosphate_butyryltransferase"/>
</dbReference>
<dbReference type="OrthoDB" id="9774179at2"/>
<dbReference type="Pfam" id="PF01515">
    <property type="entry name" value="PTA_PTB"/>
    <property type="match status" value="1"/>
</dbReference>
<dbReference type="PANTHER" id="PTHR43356">
    <property type="entry name" value="PHOSPHATE ACETYLTRANSFERASE"/>
    <property type="match status" value="1"/>
</dbReference>
<evidence type="ECO:0000256" key="2">
    <source>
        <dbReference type="ARBA" id="ARBA00022679"/>
    </source>
</evidence>
<evidence type="ECO:0000256" key="3">
    <source>
        <dbReference type="ARBA" id="ARBA00023315"/>
    </source>
</evidence>
<evidence type="ECO:0000259" key="4">
    <source>
        <dbReference type="Pfam" id="PF01515"/>
    </source>
</evidence>
<dbReference type="STRING" id="1121290.CLAOCE_06350"/>
<dbReference type="PANTHER" id="PTHR43356:SF2">
    <property type="entry name" value="PHOSPHATE ACETYLTRANSFERASE"/>
    <property type="match status" value="1"/>
</dbReference>
<accession>A0A1E8F112</accession>
<keyword evidence="6" id="KW-1185">Reference proteome</keyword>
<dbReference type="EC" id="2.3.1.8" evidence="5"/>
<comment type="similarity">
    <text evidence="1">Belongs to the phosphate acetyltransferase and butyryltransferase family.</text>
</comment>
<gene>
    <name evidence="5" type="primary">pta_1</name>
    <name evidence="5" type="ORF">CLOACE_06350</name>
</gene>
<keyword evidence="3 5" id="KW-0012">Acyltransferase</keyword>
<organism evidence="5 6">
    <name type="scientific">Clostridium acetireducens DSM 10703</name>
    <dbReference type="NCBI Taxonomy" id="1121290"/>
    <lineage>
        <taxon>Bacteria</taxon>
        <taxon>Bacillati</taxon>
        <taxon>Bacillota</taxon>
        <taxon>Clostridia</taxon>
        <taxon>Eubacteriales</taxon>
        <taxon>Clostridiaceae</taxon>
        <taxon>Clostridium</taxon>
    </lineage>
</organism>
<dbReference type="GO" id="GO:0050182">
    <property type="term" value="F:phosphate butyryltransferase activity"/>
    <property type="evidence" value="ECO:0007669"/>
    <property type="project" value="InterPro"/>
</dbReference>
<dbReference type="Gene3D" id="3.40.718.10">
    <property type="entry name" value="Isopropylmalate Dehydrogenase"/>
    <property type="match status" value="1"/>
</dbReference>
<dbReference type="SUPFAM" id="SSF53659">
    <property type="entry name" value="Isocitrate/Isopropylmalate dehydrogenase-like"/>
    <property type="match status" value="1"/>
</dbReference>
<dbReference type="AlphaFoldDB" id="A0A1E8F112"/>
<dbReference type="RefSeq" id="WP_070109599.1">
    <property type="nucleotide sequence ID" value="NZ_LZFO01000007.1"/>
</dbReference>
<proteinExistence type="inferred from homology"/>
<dbReference type="GO" id="GO:0019605">
    <property type="term" value="P:butyrate metabolic process"/>
    <property type="evidence" value="ECO:0007669"/>
    <property type="project" value="InterPro"/>
</dbReference>
<dbReference type="EMBL" id="LZFO01000007">
    <property type="protein sequence ID" value="OFI06842.1"/>
    <property type="molecule type" value="Genomic_DNA"/>
</dbReference>
<dbReference type="InterPro" id="IPR002505">
    <property type="entry name" value="PTA_PTB"/>
</dbReference>
<evidence type="ECO:0000256" key="1">
    <source>
        <dbReference type="ARBA" id="ARBA00005656"/>
    </source>
</evidence>
<protein>
    <submittedName>
        <fullName evidence="5">Phosphate acetyltransferase</fullName>
        <ecNumber evidence="5">2.3.1.8</ecNumber>
    </submittedName>
</protein>
<dbReference type="Proteomes" id="UP000175744">
    <property type="component" value="Unassembled WGS sequence"/>
</dbReference>
<dbReference type="GO" id="GO:0008959">
    <property type="term" value="F:phosphate acetyltransferase activity"/>
    <property type="evidence" value="ECO:0007669"/>
    <property type="project" value="UniProtKB-EC"/>
</dbReference>
<dbReference type="PIRSF" id="PIRSF000428">
    <property type="entry name" value="P_Ac_trans"/>
    <property type="match status" value="1"/>
</dbReference>
<keyword evidence="2 5" id="KW-0808">Transferase</keyword>
<dbReference type="InterPro" id="IPR050500">
    <property type="entry name" value="Phos_Acetyltrans/Butyryltrans"/>
</dbReference>
<name>A0A1E8F112_9CLOT</name>
<sequence length="314" mass="33423">MIKSFREVIAKAKNEETRTVAVAVAQDKPVLEAIRDAKANDIADAILVGDADEINSIALKMEMDLSEFEIVNEPNPKKAALKAVELVSTGKADMVMKGLIDTASFLRAVLNKEVGLRTGKLMSHIAVFEVKEYDRLLFVTDAAFNMYPDLKAKIDIVNNGVSVAHAVGIDVPKVAPVCAVEVVNPNMPPTLDAAILSKMSERGQIKGCIVDGPLALDNALSEEAAKHKGVTGPVAGKADIFLMPNIEAGNIMYKSISYTAKPKSGAILVGTAAPVVLTSRADSHETKMHSIALAALVSNQLLGKKSKEKVLLSI</sequence>